<dbReference type="AlphaFoldDB" id="A0AAV0UUG4"/>
<dbReference type="Proteomes" id="UP001162029">
    <property type="component" value="Unassembled WGS sequence"/>
</dbReference>
<evidence type="ECO:0000313" key="3">
    <source>
        <dbReference type="Proteomes" id="UP001162029"/>
    </source>
</evidence>
<reference evidence="2" key="1">
    <citation type="submission" date="2022-12" db="EMBL/GenBank/DDBJ databases">
        <authorList>
            <person name="Webb A."/>
        </authorList>
    </citation>
    <scope>NUCLEOTIDE SEQUENCE</scope>
    <source>
        <strain evidence="2">Pd1</strain>
    </source>
</reference>
<gene>
    <name evidence="2" type="ORF">PDE001_LOCUS7525</name>
</gene>
<protein>
    <submittedName>
        <fullName evidence="2">Uncharacterized protein</fullName>
    </submittedName>
</protein>
<sequence length="109" mass="11820">MLESTRTETPSDDQEEDTYLAQRQSTMDSATLDKLLKAEKNLTQAGQATSNVWKLIGKLPSDESESPPPPPPAQAAHVTKRVPLISQSSRSTVNYSASQNVGIKSTTSF</sequence>
<dbReference type="EMBL" id="CANTFM010001506">
    <property type="protein sequence ID" value="CAI5740522.1"/>
    <property type="molecule type" value="Genomic_DNA"/>
</dbReference>
<keyword evidence="3" id="KW-1185">Reference proteome</keyword>
<name>A0AAV0UUG4_9STRA</name>
<comment type="caution">
    <text evidence="2">The sequence shown here is derived from an EMBL/GenBank/DDBJ whole genome shotgun (WGS) entry which is preliminary data.</text>
</comment>
<feature type="region of interest" description="Disordered" evidence="1">
    <location>
        <begin position="1"/>
        <end position="25"/>
    </location>
</feature>
<accession>A0AAV0UUG4</accession>
<evidence type="ECO:0000256" key="1">
    <source>
        <dbReference type="SAM" id="MobiDB-lite"/>
    </source>
</evidence>
<evidence type="ECO:0000313" key="2">
    <source>
        <dbReference type="EMBL" id="CAI5740522.1"/>
    </source>
</evidence>
<feature type="region of interest" description="Disordered" evidence="1">
    <location>
        <begin position="56"/>
        <end position="79"/>
    </location>
</feature>
<proteinExistence type="predicted"/>
<organism evidence="2 3">
    <name type="scientific">Peronospora destructor</name>
    <dbReference type="NCBI Taxonomy" id="86335"/>
    <lineage>
        <taxon>Eukaryota</taxon>
        <taxon>Sar</taxon>
        <taxon>Stramenopiles</taxon>
        <taxon>Oomycota</taxon>
        <taxon>Peronosporomycetes</taxon>
        <taxon>Peronosporales</taxon>
        <taxon>Peronosporaceae</taxon>
        <taxon>Peronospora</taxon>
    </lineage>
</organism>